<dbReference type="Proteomes" id="UP000694701">
    <property type="component" value="Unplaced"/>
</dbReference>
<dbReference type="SUPFAM" id="SSF52058">
    <property type="entry name" value="L domain-like"/>
    <property type="match status" value="1"/>
</dbReference>
<dbReference type="PANTHER" id="PTHR46269:SF1">
    <property type="entry name" value="MIMECAN"/>
    <property type="match status" value="1"/>
</dbReference>
<dbReference type="Pfam" id="PF13855">
    <property type="entry name" value="LRR_8"/>
    <property type="match status" value="1"/>
</dbReference>
<evidence type="ECO:0000256" key="5">
    <source>
        <dbReference type="ARBA" id="ARBA00023157"/>
    </source>
</evidence>
<name>A0A8C2GEH8_CYPCA</name>
<keyword evidence="3" id="KW-0732">Signal</keyword>
<dbReference type="AlphaFoldDB" id="A0A8C2GEH8"/>
<evidence type="ECO:0000256" key="2">
    <source>
        <dbReference type="ARBA" id="ARBA00022525"/>
    </source>
</evidence>
<dbReference type="Ensembl" id="ENSCCRT00020075090.1">
    <property type="protein sequence ID" value="ENSCCRP00020068296.1"/>
    <property type="gene ID" value="ENSCCRG00020031988.1"/>
</dbReference>
<keyword evidence="6" id="KW-0325">Glycoprotein</keyword>
<reference evidence="7" key="1">
    <citation type="submission" date="2025-08" db="UniProtKB">
        <authorList>
            <consortium name="Ensembl"/>
        </authorList>
    </citation>
    <scope>IDENTIFICATION</scope>
</reference>
<evidence type="ECO:0000256" key="1">
    <source>
        <dbReference type="ARBA" id="ARBA00004613"/>
    </source>
</evidence>
<dbReference type="GO" id="GO:0005615">
    <property type="term" value="C:extracellular space"/>
    <property type="evidence" value="ECO:0007669"/>
    <property type="project" value="TreeGrafter"/>
</dbReference>
<organism evidence="7 8">
    <name type="scientific">Cyprinus carpio</name>
    <name type="common">Common carp</name>
    <dbReference type="NCBI Taxonomy" id="7962"/>
    <lineage>
        <taxon>Eukaryota</taxon>
        <taxon>Metazoa</taxon>
        <taxon>Chordata</taxon>
        <taxon>Craniata</taxon>
        <taxon>Vertebrata</taxon>
        <taxon>Euteleostomi</taxon>
        <taxon>Actinopterygii</taxon>
        <taxon>Neopterygii</taxon>
        <taxon>Teleostei</taxon>
        <taxon>Ostariophysi</taxon>
        <taxon>Cypriniformes</taxon>
        <taxon>Cyprinidae</taxon>
        <taxon>Cyprininae</taxon>
        <taxon>Cyprinus</taxon>
    </lineage>
</organism>
<keyword evidence="5" id="KW-1015">Disulfide bond</keyword>
<evidence type="ECO:0000313" key="7">
    <source>
        <dbReference type="Ensembl" id="ENSCCRP00020068296.1"/>
    </source>
</evidence>
<evidence type="ECO:0000256" key="6">
    <source>
        <dbReference type="ARBA" id="ARBA00023180"/>
    </source>
</evidence>
<proteinExistence type="predicted"/>
<keyword evidence="2" id="KW-0964">Secreted</keyword>
<dbReference type="Gene3D" id="3.80.10.10">
    <property type="entry name" value="Ribonuclease Inhibitor"/>
    <property type="match status" value="1"/>
</dbReference>
<dbReference type="InterPro" id="IPR001611">
    <property type="entry name" value="Leu-rich_rpt"/>
</dbReference>
<dbReference type="GO" id="GO:0031012">
    <property type="term" value="C:extracellular matrix"/>
    <property type="evidence" value="ECO:0007669"/>
    <property type="project" value="TreeGrafter"/>
</dbReference>
<accession>A0A8C2GEH8</accession>
<protein>
    <submittedName>
        <fullName evidence="7">Osteoglycin, paralog a</fullName>
    </submittedName>
</protein>
<dbReference type="InterPro" id="IPR043547">
    <property type="entry name" value="Mimecan/Epiphycan/Opticin"/>
</dbReference>
<dbReference type="InterPro" id="IPR032675">
    <property type="entry name" value="LRR_dom_sf"/>
</dbReference>
<dbReference type="GO" id="GO:0061975">
    <property type="term" value="P:articular cartilage development"/>
    <property type="evidence" value="ECO:0007669"/>
    <property type="project" value="TreeGrafter"/>
</dbReference>
<comment type="subcellular location">
    <subcellularLocation>
        <location evidence="1">Secreted</location>
    </subcellularLocation>
</comment>
<sequence>MNAKARKLFFCGILVKKPNVPTNEAILQRATDDSNALLPADSPDDSTPLPPGGDPSDLPTCLLCVCLTGSVYCEEVDPDMTSVPTLPKETNYLYARYNKIKKITAKDFGDVVTLKRIDFTGNIISEIEDGAFAKLTMLEELSLAENQLVKLPVLPAKLVSFNANHNKLRTRGIKSNAFKVKIVLLANTAQILYKNYYAIHNNNNISSLTADTFCKSNDTYYIRPNMNEIRIDGNPVILGQYPTSFICLQSLPIGRYQ</sequence>
<keyword evidence="4" id="KW-0654">Proteoglycan</keyword>
<evidence type="ECO:0000256" key="3">
    <source>
        <dbReference type="ARBA" id="ARBA00022729"/>
    </source>
</evidence>
<dbReference type="GO" id="GO:0060348">
    <property type="term" value="P:bone development"/>
    <property type="evidence" value="ECO:0007669"/>
    <property type="project" value="TreeGrafter"/>
</dbReference>
<evidence type="ECO:0000256" key="4">
    <source>
        <dbReference type="ARBA" id="ARBA00022974"/>
    </source>
</evidence>
<evidence type="ECO:0000313" key="8">
    <source>
        <dbReference type="Proteomes" id="UP000694701"/>
    </source>
</evidence>
<dbReference type="PANTHER" id="PTHR46269">
    <property type="entry name" value="EPIPHYCAN-RELATED"/>
    <property type="match status" value="1"/>
</dbReference>